<keyword evidence="1" id="KW-1133">Transmembrane helix</keyword>
<feature type="signal peptide" evidence="2">
    <location>
        <begin position="1"/>
        <end position="17"/>
    </location>
</feature>
<evidence type="ECO:0000256" key="2">
    <source>
        <dbReference type="SAM" id="SignalP"/>
    </source>
</evidence>
<organism evidence="3 4">
    <name type="scientific">Diplogelasinospora grovesii</name>
    <dbReference type="NCBI Taxonomy" id="303347"/>
    <lineage>
        <taxon>Eukaryota</taxon>
        <taxon>Fungi</taxon>
        <taxon>Dikarya</taxon>
        <taxon>Ascomycota</taxon>
        <taxon>Pezizomycotina</taxon>
        <taxon>Sordariomycetes</taxon>
        <taxon>Sordariomycetidae</taxon>
        <taxon>Sordariales</taxon>
        <taxon>Diplogelasinosporaceae</taxon>
        <taxon>Diplogelasinospora</taxon>
    </lineage>
</organism>
<dbReference type="PANTHER" id="PTHR35043">
    <property type="entry name" value="TRANSCRIPTION FACTOR DOMAIN-CONTAINING PROTEIN"/>
    <property type="match status" value="1"/>
</dbReference>
<keyword evidence="4" id="KW-1185">Reference proteome</keyword>
<sequence length="518" mass="58791">MAILQTCVLTLFACVYTALHLSVPEKTDFRSVLISKATWMLTALLAPEIVLWTAADQCIKAFRLRNELRKLQNESEMVDKEFNFDLKYAFFVVMGGMGIKMSDIYEVYHPAEVGSFELIMRNGLYGVLTDSWRGPGDQAFLRNRTSIIRVTSRGILDLARRDIWIYINTAKIDDKSKANWMQKALVLFQVTWMATTCIARRAYGLPLALLEVHTMVHVICAITMYMFWLKKPLDIKVPELVYDARWKDALATMVYKSFPDLRADHLIRVPLDGSDNSRTSDGYHKVDPVPYVDGEYELKPGEVLPCGIGFSHGRPWGSGSVITLTLTRGQLLERMAADMDNYYGPVQHPTAVEERFGTEGQFHFGEPRLSRPNNVDFGYSDAALNLLGLMSFMQFDPGLLVLMLLLPAMYGGVHLSAWSFEFPTPQEHLIWKVACLIIATTLPVLVCLGFFFHQLLVLRLVPFVNDIPKRIYPWLSLAALILYGAARIYIIVESFISLRSVPIGVYWTPAWLQMIPHA</sequence>
<keyword evidence="1" id="KW-0472">Membrane</keyword>
<evidence type="ECO:0000256" key="1">
    <source>
        <dbReference type="SAM" id="Phobius"/>
    </source>
</evidence>
<reference evidence="4" key="1">
    <citation type="journal article" date="2023" name="Mol. Phylogenet. Evol.">
        <title>Genome-scale phylogeny and comparative genomics of the fungal order Sordariales.</title>
        <authorList>
            <person name="Hensen N."/>
            <person name="Bonometti L."/>
            <person name="Westerberg I."/>
            <person name="Brannstrom I.O."/>
            <person name="Guillou S."/>
            <person name="Cros-Aarteil S."/>
            <person name="Calhoun S."/>
            <person name="Haridas S."/>
            <person name="Kuo A."/>
            <person name="Mondo S."/>
            <person name="Pangilinan J."/>
            <person name="Riley R."/>
            <person name="LaButti K."/>
            <person name="Andreopoulos B."/>
            <person name="Lipzen A."/>
            <person name="Chen C."/>
            <person name="Yan M."/>
            <person name="Daum C."/>
            <person name="Ng V."/>
            <person name="Clum A."/>
            <person name="Steindorff A."/>
            <person name="Ohm R.A."/>
            <person name="Martin F."/>
            <person name="Silar P."/>
            <person name="Natvig D.O."/>
            <person name="Lalanne C."/>
            <person name="Gautier V."/>
            <person name="Ament-Velasquez S.L."/>
            <person name="Kruys A."/>
            <person name="Hutchinson M.I."/>
            <person name="Powell A.J."/>
            <person name="Barry K."/>
            <person name="Miller A.N."/>
            <person name="Grigoriev I.V."/>
            <person name="Debuchy R."/>
            <person name="Gladieux P."/>
            <person name="Hiltunen Thoren M."/>
            <person name="Johannesson H."/>
        </authorList>
    </citation>
    <scope>NUCLEOTIDE SEQUENCE [LARGE SCALE GENOMIC DNA]</scope>
    <source>
        <strain evidence="4">CBS 340.73</strain>
    </source>
</reference>
<comment type="caution">
    <text evidence="3">The sequence shown here is derived from an EMBL/GenBank/DDBJ whole genome shotgun (WGS) entry which is preliminary data.</text>
</comment>
<keyword evidence="1" id="KW-0812">Transmembrane</keyword>
<evidence type="ECO:0000313" key="4">
    <source>
        <dbReference type="Proteomes" id="UP001303473"/>
    </source>
</evidence>
<dbReference type="AlphaFoldDB" id="A0AAN6S5Q1"/>
<dbReference type="PANTHER" id="PTHR35043:SF7">
    <property type="entry name" value="TRANSCRIPTION FACTOR DOMAIN-CONTAINING PROTEIN"/>
    <property type="match status" value="1"/>
</dbReference>
<feature type="chain" id="PRO_5042890123" evidence="2">
    <location>
        <begin position="18"/>
        <end position="518"/>
    </location>
</feature>
<protein>
    <submittedName>
        <fullName evidence="3">Uncharacterized protein</fullName>
    </submittedName>
</protein>
<dbReference type="EMBL" id="MU853783">
    <property type="protein sequence ID" value="KAK3941434.1"/>
    <property type="molecule type" value="Genomic_DNA"/>
</dbReference>
<keyword evidence="2" id="KW-0732">Signal</keyword>
<feature type="transmembrane region" description="Helical" evidence="1">
    <location>
        <begin position="399"/>
        <end position="417"/>
    </location>
</feature>
<evidence type="ECO:0000313" key="3">
    <source>
        <dbReference type="EMBL" id="KAK3941434.1"/>
    </source>
</evidence>
<proteinExistence type="predicted"/>
<dbReference type="Proteomes" id="UP001303473">
    <property type="component" value="Unassembled WGS sequence"/>
</dbReference>
<name>A0AAN6S5Q1_9PEZI</name>
<feature type="transmembrane region" description="Helical" evidence="1">
    <location>
        <begin position="471"/>
        <end position="492"/>
    </location>
</feature>
<accession>A0AAN6S5Q1</accession>
<gene>
    <name evidence="3" type="ORF">QBC46DRAFT_286216</name>
</gene>
<feature type="transmembrane region" description="Helical" evidence="1">
    <location>
        <begin position="429"/>
        <end position="451"/>
    </location>
</feature>